<dbReference type="EMBL" id="KN822977">
    <property type="protein sequence ID" value="KIO29946.1"/>
    <property type="molecule type" value="Genomic_DNA"/>
</dbReference>
<dbReference type="InterPro" id="IPR001012">
    <property type="entry name" value="UBX_dom"/>
</dbReference>
<sequence length="159" mass="18160">MTSESVQRRLRETKRCAKGGNTFPANRRPLHRQPLPSLHLWPQSPKEAGTRLPGCRSDCPLKAPPLITTLRSDNQLRTVAEFVAGQPLAYKVDTVSFTMQFPRKTFTHAEMNKNLRDLGLTPFRSPHRLLIAEAGFFHRSPQNARYDVGRQTWETPRLS</sequence>
<dbReference type="HOGENOM" id="CLU_1662101_0_0_1"/>
<protein>
    <recommendedName>
        <fullName evidence="2">UBX domain-containing protein</fullName>
    </recommendedName>
</protein>
<evidence type="ECO:0000313" key="3">
    <source>
        <dbReference type="EMBL" id="KIO29946.1"/>
    </source>
</evidence>
<reference evidence="4" key="2">
    <citation type="submission" date="2015-01" db="EMBL/GenBank/DDBJ databases">
        <title>Evolutionary Origins and Diversification of the Mycorrhizal Mutualists.</title>
        <authorList>
            <consortium name="DOE Joint Genome Institute"/>
            <consortium name="Mycorrhizal Genomics Consortium"/>
            <person name="Kohler A."/>
            <person name="Kuo A."/>
            <person name="Nagy L.G."/>
            <person name="Floudas D."/>
            <person name="Copeland A."/>
            <person name="Barry K.W."/>
            <person name="Cichocki N."/>
            <person name="Veneault-Fourrey C."/>
            <person name="LaButti K."/>
            <person name="Lindquist E.A."/>
            <person name="Lipzen A."/>
            <person name="Lundell T."/>
            <person name="Morin E."/>
            <person name="Murat C."/>
            <person name="Riley R."/>
            <person name="Ohm R."/>
            <person name="Sun H."/>
            <person name="Tunlid A."/>
            <person name="Henrissat B."/>
            <person name="Grigoriev I.V."/>
            <person name="Hibbett D.S."/>
            <person name="Martin F."/>
        </authorList>
    </citation>
    <scope>NUCLEOTIDE SEQUENCE [LARGE SCALE GENOMIC DNA]</scope>
    <source>
        <strain evidence="4">MUT 4182</strain>
    </source>
</reference>
<dbReference type="PROSITE" id="PS50033">
    <property type="entry name" value="UBX"/>
    <property type="match status" value="1"/>
</dbReference>
<dbReference type="Gene3D" id="3.10.20.90">
    <property type="entry name" value="Phosphatidylinositol 3-kinase Catalytic Subunit, Chain A, domain 1"/>
    <property type="match status" value="1"/>
</dbReference>
<feature type="domain" description="UBX" evidence="2">
    <location>
        <begin position="66"/>
        <end position="122"/>
    </location>
</feature>
<dbReference type="Proteomes" id="UP000054248">
    <property type="component" value="Unassembled WGS sequence"/>
</dbReference>
<name>A0A0C3QP31_9AGAM</name>
<evidence type="ECO:0000259" key="2">
    <source>
        <dbReference type="PROSITE" id="PS50033"/>
    </source>
</evidence>
<reference evidence="3 4" key="1">
    <citation type="submission" date="2014-04" db="EMBL/GenBank/DDBJ databases">
        <authorList>
            <consortium name="DOE Joint Genome Institute"/>
            <person name="Kuo A."/>
            <person name="Girlanda M."/>
            <person name="Perotto S."/>
            <person name="Kohler A."/>
            <person name="Nagy L.G."/>
            <person name="Floudas D."/>
            <person name="Copeland A."/>
            <person name="Barry K.W."/>
            <person name="Cichocki N."/>
            <person name="Veneault-Fourrey C."/>
            <person name="LaButti K."/>
            <person name="Lindquist E.A."/>
            <person name="Lipzen A."/>
            <person name="Lundell T."/>
            <person name="Morin E."/>
            <person name="Murat C."/>
            <person name="Sun H."/>
            <person name="Tunlid A."/>
            <person name="Henrissat B."/>
            <person name="Grigoriev I.V."/>
            <person name="Hibbett D.S."/>
            <person name="Martin F."/>
            <person name="Nordberg H.P."/>
            <person name="Cantor M.N."/>
            <person name="Hua S.X."/>
        </authorList>
    </citation>
    <scope>NUCLEOTIDE SEQUENCE [LARGE SCALE GENOMIC DNA]</scope>
    <source>
        <strain evidence="3 4">MUT 4182</strain>
    </source>
</reference>
<keyword evidence="4" id="KW-1185">Reference proteome</keyword>
<dbReference type="Pfam" id="PF00789">
    <property type="entry name" value="UBX"/>
    <property type="match status" value="1"/>
</dbReference>
<dbReference type="SUPFAM" id="SSF54236">
    <property type="entry name" value="Ubiquitin-like"/>
    <property type="match status" value="1"/>
</dbReference>
<proteinExistence type="predicted"/>
<organism evidence="3 4">
    <name type="scientific">Tulasnella calospora MUT 4182</name>
    <dbReference type="NCBI Taxonomy" id="1051891"/>
    <lineage>
        <taxon>Eukaryota</taxon>
        <taxon>Fungi</taxon>
        <taxon>Dikarya</taxon>
        <taxon>Basidiomycota</taxon>
        <taxon>Agaricomycotina</taxon>
        <taxon>Agaricomycetes</taxon>
        <taxon>Cantharellales</taxon>
        <taxon>Tulasnellaceae</taxon>
        <taxon>Tulasnella</taxon>
    </lineage>
</organism>
<feature type="region of interest" description="Disordered" evidence="1">
    <location>
        <begin position="17"/>
        <end position="55"/>
    </location>
</feature>
<dbReference type="OrthoDB" id="10254930at2759"/>
<dbReference type="AlphaFoldDB" id="A0A0C3QP31"/>
<evidence type="ECO:0000256" key="1">
    <source>
        <dbReference type="SAM" id="MobiDB-lite"/>
    </source>
</evidence>
<gene>
    <name evidence="3" type="ORF">M407DRAFT_161470</name>
</gene>
<dbReference type="InterPro" id="IPR029071">
    <property type="entry name" value="Ubiquitin-like_domsf"/>
</dbReference>
<accession>A0A0C3QP31</accession>
<dbReference type="STRING" id="1051891.A0A0C3QP31"/>
<evidence type="ECO:0000313" key="4">
    <source>
        <dbReference type="Proteomes" id="UP000054248"/>
    </source>
</evidence>